<feature type="non-terminal residue" evidence="3">
    <location>
        <position position="1"/>
    </location>
</feature>
<evidence type="ECO:0000313" key="4">
    <source>
        <dbReference type="Proteomes" id="UP001201163"/>
    </source>
</evidence>
<organism evidence="3 4">
    <name type="scientific">Lactarius akahatsu</name>
    <dbReference type="NCBI Taxonomy" id="416441"/>
    <lineage>
        <taxon>Eukaryota</taxon>
        <taxon>Fungi</taxon>
        <taxon>Dikarya</taxon>
        <taxon>Basidiomycota</taxon>
        <taxon>Agaricomycotina</taxon>
        <taxon>Agaricomycetes</taxon>
        <taxon>Russulales</taxon>
        <taxon>Russulaceae</taxon>
        <taxon>Lactarius</taxon>
    </lineage>
</organism>
<evidence type="ECO:0000259" key="2">
    <source>
        <dbReference type="PROSITE" id="PS51159"/>
    </source>
</evidence>
<evidence type="ECO:0000313" key="3">
    <source>
        <dbReference type="EMBL" id="KAH8979739.1"/>
    </source>
</evidence>
<dbReference type="AlphaFoldDB" id="A0AAD4L780"/>
<accession>A0AAD4L780</accession>
<feature type="domain" description="CBM21" evidence="2">
    <location>
        <begin position="77"/>
        <end position="186"/>
    </location>
</feature>
<protein>
    <submittedName>
        <fullName evidence="3">Phosphatase regulatory subunit-domain-containing protein</fullName>
    </submittedName>
</protein>
<dbReference type="PANTHER" id="PTHR12307:SF36">
    <property type="entry name" value="GLYCOGEN-BINDING SUBUNIT 76A"/>
    <property type="match status" value="1"/>
</dbReference>
<comment type="caution">
    <text evidence="3">The sequence shown here is derived from an EMBL/GenBank/DDBJ whole genome shotgun (WGS) entry which is preliminary data.</text>
</comment>
<sequence length="199" mass="21479">TPPGPKSVRFKDTDGELESVCFFRATGRPYSISHPRSHSDTETETDNTDGAPTGQRGSGGRTTFTLAEISPIPSPQTPPESNVHLESIALLPARPPLLRGTVRVRNLAFEKSVSVRFTTDGWTTVSEAHARYVGPAGTGDWDLFAFTVPLEAPPLQPRTLLLAVRYAVPGTGEWWDNNGGADFRVVLAPKTPPPRPAPV</sequence>
<proteinExistence type="predicted"/>
<dbReference type="Pfam" id="PF03370">
    <property type="entry name" value="CBM_21"/>
    <property type="match status" value="1"/>
</dbReference>
<feature type="non-terminal residue" evidence="3">
    <location>
        <position position="199"/>
    </location>
</feature>
<dbReference type="GO" id="GO:0000164">
    <property type="term" value="C:protein phosphatase type 1 complex"/>
    <property type="evidence" value="ECO:0007669"/>
    <property type="project" value="TreeGrafter"/>
</dbReference>
<dbReference type="Proteomes" id="UP001201163">
    <property type="component" value="Unassembled WGS sequence"/>
</dbReference>
<keyword evidence="4" id="KW-1185">Reference proteome</keyword>
<evidence type="ECO:0000256" key="1">
    <source>
        <dbReference type="SAM" id="MobiDB-lite"/>
    </source>
</evidence>
<dbReference type="PANTHER" id="PTHR12307">
    <property type="entry name" value="PROTEIN PHOSPHATASE 1 REGULATORY SUBUNIT"/>
    <property type="match status" value="1"/>
</dbReference>
<feature type="region of interest" description="Disordered" evidence="1">
    <location>
        <begin position="29"/>
        <end position="62"/>
    </location>
</feature>
<dbReference type="InterPro" id="IPR038175">
    <property type="entry name" value="CBM21_dom_sf"/>
</dbReference>
<dbReference type="InterPro" id="IPR050782">
    <property type="entry name" value="PP1_regulatory_subunit_3"/>
</dbReference>
<name>A0AAD4L780_9AGAM</name>
<dbReference type="Gene3D" id="2.60.40.2440">
    <property type="entry name" value="Carbohydrate binding type-21 domain"/>
    <property type="match status" value="1"/>
</dbReference>
<reference evidence="3" key="1">
    <citation type="submission" date="2022-01" db="EMBL/GenBank/DDBJ databases">
        <title>Comparative genomics reveals a dynamic genome evolution in the ectomycorrhizal milk-cap (Lactarius) mushrooms.</title>
        <authorList>
            <consortium name="DOE Joint Genome Institute"/>
            <person name="Lebreton A."/>
            <person name="Tang N."/>
            <person name="Kuo A."/>
            <person name="LaButti K."/>
            <person name="Drula E."/>
            <person name="Barry K."/>
            <person name="Clum A."/>
            <person name="Lipzen A."/>
            <person name="Mousain D."/>
            <person name="Ng V."/>
            <person name="Wang R."/>
            <person name="Wang X."/>
            <person name="Dai Y."/>
            <person name="Henrissat B."/>
            <person name="Grigoriev I.V."/>
            <person name="Guerin-Laguette A."/>
            <person name="Yu F."/>
            <person name="Martin F.M."/>
        </authorList>
    </citation>
    <scope>NUCLEOTIDE SEQUENCE</scope>
    <source>
        <strain evidence="3">QP</strain>
    </source>
</reference>
<dbReference type="InterPro" id="IPR005036">
    <property type="entry name" value="CBM21_dom"/>
</dbReference>
<dbReference type="EMBL" id="JAKELL010000157">
    <property type="protein sequence ID" value="KAH8979739.1"/>
    <property type="molecule type" value="Genomic_DNA"/>
</dbReference>
<dbReference type="GO" id="GO:0008157">
    <property type="term" value="F:protein phosphatase 1 binding"/>
    <property type="evidence" value="ECO:0007669"/>
    <property type="project" value="TreeGrafter"/>
</dbReference>
<dbReference type="PROSITE" id="PS51159">
    <property type="entry name" value="CBM21"/>
    <property type="match status" value="1"/>
</dbReference>
<gene>
    <name evidence="3" type="ORF">EDB92DRAFT_1775400</name>
</gene>